<comment type="caution">
    <text evidence="2">The sequence shown here is derived from an EMBL/GenBank/DDBJ whole genome shotgun (WGS) entry which is preliminary data.</text>
</comment>
<feature type="compositionally biased region" description="Basic residues" evidence="1">
    <location>
        <begin position="200"/>
        <end position="211"/>
    </location>
</feature>
<accession>A0ABN9UD79</accession>
<gene>
    <name evidence="2" type="ORF">PCOR1329_LOCUS47533</name>
</gene>
<dbReference type="EMBL" id="CAUYUJ010015726">
    <property type="protein sequence ID" value="CAK0857404.1"/>
    <property type="molecule type" value="Genomic_DNA"/>
</dbReference>
<organism evidence="2 3">
    <name type="scientific">Prorocentrum cordatum</name>
    <dbReference type="NCBI Taxonomy" id="2364126"/>
    <lineage>
        <taxon>Eukaryota</taxon>
        <taxon>Sar</taxon>
        <taxon>Alveolata</taxon>
        <taxon>Dinophyceae</taxon>
        <taxon>Prorocentrales</taxon>
        <taxon>Prorocentraceae</taxon>
        <taxon>Prorocentrum</taxon>
    </lineage>
</organism>
<dbReference type="Proteomes" id="UP001189429">
    <property type="component" value="Unassembled WGS sequence"/>
</dbReference>
<sequence>MERNVAIKKVLDDNNFTGLSINNASTPDEKKVMWSDLVQGKPELEDSLSTNAKQMKAEMYTTMFKDSTDLDHPCRIPGSVYLKCLQDSVKTTEKNRSAKCLPLFGTFDACRRAGSGGGGTRAPTTGPAQAQRWARSWCMSVPGQAARSRCTQTSGGAQAVRRPHRAGGRCGLEVTAQFCDSGRSLSEDVLGGWWPPRGSSRSRRARLRTPW</sequence>
<keyword evidence="3" id="KW-1185">Reference proteome</keyword>
<name>A0ABN9UD79_9DINO</name>
<feature type="region of interest" description="Disordered" evidence="1">
    <location>
        <begin position="192"/>
        <end position="211"/>
    </location>
</feature>
<proteinExistence type="predicted"/>
<evidence type="ECO:0000313" key="3">
    <source>
        <dbReference type="Proteomes" id="UP001189429"/>
    </source>
</evidence>
<evidence type="ECO:0000256" key="1">
    <source>
        <dbReference type="SAM" id="MobiDB-lite"/>
    </source>
</evidence>
<reference evidence="2" key="1">
    <citation type="submission" date="2023-10" db="EMBL/GenBank/DDBJ databases">
        <authorList>
            <person name="Chen Y."/>
            <person name="Shah S."/>
            <person name="Dougan E. K."/>
            <person name="Thang M."/>
            <person name="Chan C."/>
        </authorList>
    </citation>
    <scope>NUCLEOTIDE SEQUENCE [LARGE SCALE GENOMIC DNA]</scope>
</reference>
<evidence type="ECO:0000313" key="2">
    <source>
        <dbReference type="EMBL" id="CAK0857404.1"/>
    </source>
</evidence>
<protein>
    <submittedName>
        <fullName evidence="2">Uncharacterized protein</fullName>
    </submittedName>
</protein>